<dbReference type="Proteomes" id="UP000299102">
    <property type="component" value="Unassembled WGS sequence"/>
</dbReference>
<sequence>MRVVRTLASHAPHVSATRAGHAIAHAPCGRETAVFVLDLRNGHRLQRRRSGTIPQRQAQGSKPNSQSV</sequence>
<feature type="region of interest" description="Disordered" evidence="1">
    <location>
        <begin position="46"/>
        <end position="68"/>
    </location>
</feature>
<evidence type="ECO:0000256" key="1">
    <source>
        <dbReference type="SAM" id="MobiDB-lite"/>
    </source>
</evidence>
<name>A0A4C1Y9A9_EUMVA</name>
<dbReference type="AlphaFoldDB" id="A0A4C1Y9A9"/>
<reference evidence="2 3" key="1">
    <citation type="journal article" date="2019" name="Commun. Biol.">
        <title>The bagworm genome reveals a unique fibroin gene that provides high tensile strength.</title>
        <authorList>
            <person name="Kono N."/>
            <person name="Nakamura H."/>
            <person name="Ohtoshi R."/>
            <person name="Tomita M."/>
            <person name="Numata K."/>
            <person name="Arakawa K."/>
        </authorList>
    </citation>
    <scope>NUCLEOTIDE SEQUENCE [LARGE SCALE GENOMIC DNA]</scope>
</reference>
<gene>
    <name evidence="2" type="ORF">EVAR_57793_1</name>
</gene>
<feature type="compositionally biased region" description="Polar residues" evidence="1">
    <location>
        <begin position="52"/>
        <end position="68"/>
    </location>
</feature>
<evidence type="ECO:0000313" key="2">
    <source>
        <dbReference type="EMBL" id="GBP71025.1"/>
    </source>
</evidence>
<protein>
    <submittedName>
        <fullName evidence="2">Uncharacterized protein</fullName>
    </submittedName>
</protein>
<accession>A0A4C1Y9A9</accession>
<keyword evidence="3" id="KW-1185">Reference proteome</keyword>
<evidence type="ECO:0000313" key="3">
    <source>
        <dbReference type="Proteomes" id="UP000299102"/>
    </source>
</evidence>
<comment type="caution">
    <text evidence="2">The sequence shown here is derived from an EMBL/GenBank/DDBJ whole genome shotgun (WGS) entry which is preliminary data.</text>
</comment>
<organism evidence="2 3">
    <name type="scientific">Eumeta variegata</name>
    <name type="common">Bagworm moth</name>
    <name type="synonym">Eumeta japonica</name>
    <dbReference type="NCBI Taxonomy" id="151549"/>
    <lineage>
        <taxon>Eukaryota</taxon>
        <taxon>Metazoa</taxon>
        <taxon>Ecdysozoa</taxon>
        <taxon>Arthropoda</taxon>
        <taxon>Hexapoda</taxon>
        <taxon>Insecta</taxon>
        <taxon>Pterygota</taxon>
        <taxon>Neoptera</taxon>
        <taxon>Endopterygota</taxon>
        <taxon>Lepidoptera</taxon>
        <taxon>Glossata</taxon>
        <taxon>Ditrysia</taxon>
        <taxon>Tineoidea</taxon>
        <taxon>Psychidae</taxon>
        <taxon>Oiketicinae</taxon>
        <taxon>Eumeta</taxon>
    </lineage>
</organism>
<dbReference type="EMBL" id="BGZK01001094">
    <property type="protein sequence ID" value="GBP71025.1"/>
    <property type="molecule type" value="Genomic_DNA"/>
</dbReference>
<proteinExistence type="predicted"/>